<reference evidence="2 3" key="1">
    <citation type="submission" date="2017-08" db="EMBL/GenBank/DDBJ databases">
        <title>Identification and genetic characteristics of simultaneous BTEX- and naphthalene-degrading Paraburkholderia sp. BN5 isolated from petroleum-contaminated soil.</title>
        <authorList>
            <person name="Lee Y."/>
            <person name="Jeon C.O."/>
        </authorList>
    </citation>
    <scope>NUCLEOTIDE SEQUENCE [LARGE SCALE GENOMIC DNA]</scope>
    <source>
        <strain evidence="2 3">BN5</strain>
    </source>
</reference>
<evidence type="ECO:0000313" key="2">
    <source>
        <dbReference type="EMBL" id="ASV97627.1"/>
    </source>
</evidence>
<evidence type="ECO:0000259" key="1">
    <source>
        <dbReference type="PROSITE" id="PS50943"/>
    </source>
</evidence>
<dbReference type="PROSITE" id="PS50943">
    <property type="entry name" value="HTH_CROC1"/>
    <property type="match status" value="1"/>
</dbReference>
<dbReference type="InterPro" id="IPR010982">
    <property type="entry name" value="Lambda_DNA-bd_dom_sf"/>
</dbReference>
<dbReference type="Gene3D" id="1.10.260.40">
    <property type="entry name" value="lambda repressor-like DNA-binding domains"/>
    <property type="match status" value="1"/>
</dbReference>
<dbReference type="CDD" id="cd00093">
    <property type="entry name" value="HTH_XRE"/>
    <property type="match status" value="1"/>
</dbReference>
<proteinExistence type="predicted"/>
<protein>
    <submittedName>
        <fullName evidence="2">Transcriptional regulator</fullName>
    </submittedName>
</protein>
<dbReference type="RefSeq" id="WP_095417815.1">
    <property type="nucleotide sequence ID" value="NZ_CP022989.1"/>
</dbReference>
<keyword evidence="3" id="KW-1185">Reference proteome</keyword>
<evidence type="ECO:0000313" key="3">
    <source>
        <dbReference type="Proteomes" id="UP000215158"/>
    </source>
</evidence>
<dbReference type="AlphaFoldDB" id="A0A248VF09"/>
<dbReference type="SUPFAM" id="SSF47413">
    <property type="entry name" value="lambda repressor-like DNA-binding domains"/>
    <property type="match status" value="1"/>
</dbReference>
<dbReference type="GO" id="GO:0003677">
    <property type="term" value="F:DNA binding"/>
    <property type="evidence" value="ECO:0007669"/>
    <property type="project" value="InterPro"/>
</dbReference>
<feature type="domain" description="HTH cro/C1-type" evidence="1">
    <location>
        <begin position="42"/>
        <end position="76"/>
    </location>
</feature>
<organism evidence="2 3">
    <name type="scientific">Paraburkholderia aromaticivorans</name>
    <dbReference type="NCBI Taxonomy" id="2026199"/>
    <lineage>
        <taxon>Bacteria</taxon>
        <taxon>Pseudomonadati</taxon>
        <taxon>Pseudomonadota</taxon>
        <taxon>Betaproteobacteria</taxon>
        <taxon>Burkholderiales</taxon>
        <taxon>Burkholderiaceae</taxon>
        <taxon>Paraburkholderia</taxon>
    </lineage>
</organism>
<sequence length="138" mass="15496">MTTKQLKAAFAERLSRSMKRRNISNGAELCRRFNLLHPGAEVTDQAIYKWLDGKTMPRPDNLRTLAKLLEVDKHWLAYGLSEGTKAKPLAPGENYPLSAETIEWVPKMGALILTINLEDRAGFQEVTVRVASQKGEES</sequence>
<accession>A0A248VF09</accession>
<dbReference type="InterPro" id="IPR001387">
    <property type="entry name" value="Cro/C1-type_HTH"/>
</dbReference>
<name>A0A248VF09_9BURK</name>
<dbReference type="EMBL" id="CP022989">
    <property type="protein sequence ID" value="ASV97627.1"/>
    <property type="molecule type" value="Genomic_DNA"/>
</dbReference>
<dbReference type="Proteomes" id="UP000215158">
    <property type="component" value="Chromosome 1"/>
</dbReference>
<dbReference type="OrthoDB" id="8908960at2"/>
<dbReference type="KEGG" id="parb:CJU94_05275"/>
<gene>
    <name evidence="2" type="ORF">CJU94_05275</name>
</gene>